<proteinExistence type="predicted"/>
<organism evidence="1 2">
    <name type="scientific">Propioniciclava tarda</name>
    <dbReference type="NCBI Taxonomy" id="433330"/>
    <lineage>
        <taxon>Bacteria</taxon>
        <taxon>Bacillati</taxon>
        <taxon>Actinomycetota</taxon>
        <taxon>Actinomycetes</taxon>
        <taxon>Propionibacteriales</taxon>
        <taxon>Propionibacteriaceae</taxon>
        <taxon>Propioniciclava</taxon>
    </lineage>
</organism>
<dbReference type="OrthoDB" id="4936934at2"/>
<protein>
    <submittedName>
        <fullName evidence="1">Uncharacterized protein</fullName>
    </submittedName>
</protein>
<dbReference type="EMBL" id="SDMR01000008">
    <property type="protein sequence ID" value="TBT94930.1"/>
    <property type="molecule type" value="Genomic_DNA"/>
</dbReference>
<reference evidence="1 2" key="1">
    <citation type="submission" date="2019-01" db="EMBL/GenBank/DDBJ databases">
        <title>Lactibacter flavus gen. nov., sp. nov., a novel bacterium of the family Propionibacteriaceae isolated from raw milk and dairy products.</title>
        <authorList>
            <person name="Huptas C."/>
            <person name="Wenning M."/>
            <person name="Breitenwieser F."/>
            <person name="Doll E."/>
            <person name="Von Neubeck M."/>
            <person name="Busse H.-J."/>
            <person name="Scherer S."/>
        </authorList>
    </citation>
    <scope>NUCLEOTIDE SEQUENCE [LARGE SCALE GENOMIC DNA]</scope>
    <source>
        <strain evidence="1 2">DSM 22130</strain>
    </source>
</reference>
<accession>A0A4Q9KLV0</accession>
<dbReference type="AlphaFoldDB" id="A0A4Q9KLV0"/>
<evidence type="ECO:0000313" key="1">
    <source>
        <dbReference type="EMBL" id="TBT94930.1"/>
    </source>
</evidence>
<evidence type="ECO:0000313" key="2">
    <source>
        <dbReference type="Proteomes" id="UP000291933"/>
    </source>
</evidence>
<dbReference type="RefSeq" id="WP_131172019.1">
    <property type="nucleotide sequence ID" value="NZ_FXTL01000007.1"/>
</dbReference>
<keyword evidence="2" id="KW-1185">Reference proteome</keyword>
<name>A0A4Q9KLV0_PROTD</name>
<comment type="caution">
    <text evidence="1">The sequence shown here is derived from an EMBL/GenBank/DDBJ whole genome shotgun (WGS) entry which is preliminary data.</text>
</comment>
<sequence length="63" mass="6795">MVEYVTDAGAVTPDMISGLFVGWPDPPTPQQLVDVMDYEKLGFTGFAGAGIRNPRAIGELRLL</sequence>
<gene>
    <name evidence="1" type="ORF">ET996_07905</name>
</gene>
<dbReference type="Proteomes" id="UP000291933">
    <property type="component" value="Unassembled WGS sequence"/>
</dbReference>